<comment type="caution">
    <text evidence="1">The sequence shown here is derived from an EMBL/GenBank/DDBJ whole genome shotgun (WGS) entry which is preliminary data.</text>
</comment>
<organism evidence="1 2">
    <name type="scientific">Clostridium chromiireducens</name>
    <dbReference type="NCBI Taxonomy" id="225345"/>
    <lineage>
        <taxon>Bacteria</taxon>
        <taxon>Bacillati</taxon>
        <taxon>Bacillota</taxon>
        <taxon>Clostridia</taxon>
        <taxon>Eubacteriales</taxon>
        <taxon>Clostridiaceae</taxon>
        <taxon>Clostridium</taxon>
    </lineage>
</organism>
<name>A0A964RQN0_9CLOT</name>
<sequence length="271" mass="31451">MGEINMKKETRELLLKIVRCENVKKCYNGDSKCFCNKVVKSQERDEIENFSVPEPWNGDLENAKILFVSSNPSFDENENYPIQEWDDEKIIEFFDGRFNGKYTEIRKDNKVSVRYMDGTAGKVVKFWSGVRMRTADLLYENDKDGKKVKHGIDYCLTEVVHCKSKEQIGLDNNTISECCTKYFDDIFSLSNSKLVIILGEKAFERIVNLDIGISRNLYSGSKDRIYSQEIELKNGQKKLFIHLNHPTSSGKYKTFKTFPKDELEKIKKALL</sequence>
<dbReference type="AlphaFoldDB" id="A0A964RQN0"/>
<evidence type="ECO:0000313" key="1">
    <source>
        <dbReference type="EMBL" id="MVX65925.1"/>
    </source>
</evidence>
<accession>A0A964RQN0</accession>
<evidence type="ECO:0008006" key="3">
    <source>
        <dbReference type="Google" id="ProtNLM"/>
    </source>
</evidence>
<dbReference type="InterPro" id="IPR036895">
    <property type="entry name" value="Uracil-DNA_glycosylase-like_sf"/>
</dbReference>
<proteinExistence type="predicted"/>
<protein>
    <recommendedName>
        <fullName evidence="3">Uracil-DNA glycosylase-like domain-containing protein</fullName>
    </recommendedName>
</protein>
<reference evidence="1" key="1">
    <citation type="submission" date="2019-12" db="EMBL/GenBank/DDBJ databases">
        <title>Microbes associate with the intestines of laboratory mice.</title>
        <authorList>
            <person name="Navarre W."/>
            <person name="Wong E."/>
        </authorList>
    </citation>
    <scope>NUCLEOTIDE SEQUENCE</scope>
    <source>
        <strain evidence="1">NM79_F5</strain>
    </source>
</reference>
<evidence type="ECO:0000313" key="2">
    <source>
        <dbReference type="Proteomes" id="UP000656077"/>
    </source>
</evidence>
<dbReference type="Gene3D" id="3.40.470.10">
    <property type="entry name" value="Uracil-DNA glycosylase-like domain"/>
    <property type="match status" value="1"/>
</dbReference>
<gene>
    <name evidence="1" type="ORF">GKZ28_19795</name>
</gene>
<dbReference type="EMBL" id="WSRQ01000041">
    <property type="protein sequence ID" value="MVX65925.1"/>
    <property type="molecule type" value="Genomic_DNA"/>
</dbReference>
<dbReference type="Proteomes" id="UP000656077">
    <property type="component" value="Unassembled WGS sequence"/>
</dbReference>